<protein>
    <recommendedName>
        <fullName evidence="9">Dof zinc finger protein</fullName>
    </recommendedName>
</protein>
<organism evidence="12 13">
    <name type="scientific">Arachis duranensis</name>
    <name type="common">Wild peanut</name>
    <dbReference type="NCBI Taxonomy" id="130453"/>
    <lineage>
        <taxon>Eukaryota</taxon>
        <taxon>Viridiplantae</taxon>
        <taxon>Streptophyta</taxon>
        <taxon>Embryophyta</taxon>
        <taxon>Tracheophyta</taxon>
        <taxon>Spermatophyta</taxon>
        <taxon>Magnoliopsida</taxon>
        <taxon>eudicotyledons</taxon>
        <taxon>Gunneridae</taxon>
        <taxon>Pentapetalae</taxon>
        <taxon>rosids</taxon>
        <taxon>fabids</taxon>
        <taxon>Fabales</taxon>
        <taxon>Fabaceae</taxon>
        <taxon>Papilionoideae</taxon>
        <taxon>50 kb inversion clade</taxon>
        <taxon>dalbergioids sensu lato</taxon>
        <taxon>Dalbergieae</taxon>
        <taxon>Pterocarpus clade</taxon>
        <taxon>Arachis</taxon>
    </lineage>
</organism>
<dbReference type="InterPro" id="IPR003851">
    <property type="entry name" value="Znf_Dof"/>
</dbReference>
<evidence type="ECO:0000256" key="6">
    <source>
        <dbReference type="ARBA" id="ARBA00023163"/>
    </source>
</evidence>
<dbReference type="GO" id="GO:0003677">
    <property type="term" value="F:DNA binding"/>
    <property type="evidence" value="ECO:0007669"/>
    <property type="project" value="UniProtKB-UniRule"/>
</dbReference>
<dbReference type="PROSITE" id="PS50884">
    <property type="entry name" value="ZF_DOF_2"/>
    <property type="match status" value="1"/>
</dbReference>
<feature type="compositionally biased region" description="Low complexity" evidence="10">
    <location>
        <begin position="169"/>
        <end position="192"/>
    </location>
</feature>
<dbReference type="InterPro" id="IPR045174">
    <property type="entry name" value="Dof"/>
</dbReference>
<evidence type="ECO:0000256" key="3">
    <source>
        <dbReference type="ARBA" id="ARBA00022833"/>
    </source>
</evidence>
<dbReference type="GO" id="GO:0005634">
    <property type="term" value="C:nucleus"/>
    <property type="evidence" value="ECO:0007669"/>
    <property type="project" value="UniProtKB-SubCell"/>
</dbReference>
<evidence type="ECO:0000256" key="8">
    <source>
        <dbReference type="PROSITE-ProRule" id="PRU00071"/>
    </source>
</evidence>
<proteinExistence type="predicted"/>
<feature type="region of interest" description="Disordered" evidence="10">
    <location>
        <begin position="120"/>
        <end position="213"/>
    </location>
</feature>
<keyword evidence="4 9" id="KW-0805">Transcription regulation</keyword>
<dbReference type="Pfam" id="PF02701">
    <property type="entry name" value="Zn_ribbon_Dof"/>
    <property type="match status" value="1"/>
</dbReference>
<comment type="subcellular location">
    <subcellularLocation>
        <location evidence="8 9">Nucleus</location>
    </subcellularLocation>
</comment>
<evidence type="ECO:0000256" key="4">
    <source>
        <dbReference type="ARBA" id="ARBA00023015"/>
    </source>
</evidence>
<dbReference type="PANTHER" id="PTHR31992:SF351">
    <property type="entry name" value="DOF ZINC FINGER PROTEIN"/>
    <property type="match status" value="1"/>
</dbReference>
<feature type="compositionally biased region" description="Basic residues" evidence="10">
    <location>
        <begin position="152"/>
        <end position="161"/>
    </location>
</feature>
<reference evidence="13" key="2">
    <citation type="submission" date="2025-08" db="UniProtKB">
        <authorList>
            <consortium name="RefSeq"/>
        </authorList>
    </citation>
    <scope>IDENTIFICATION</scope>
    <source>
        <tissue evidence="13">Whole plant</tissue>
    </source>
</reference>
<keyword evidence="7 8" id="KW-0539">Nucleus</keyword>
<name>A0A6P4D651_ARADU</name>
<dbReference type="OrthoDB" id="1927254at2759"/>
<dbReference type="PROSITE" id="PS01361">
    <property type="entry name" value="ZF_DOF_1"/>
    <property type="match status" value="1"/>
</dbReference>
<feature type="domain" description="Dof-type" evidence="11">
    <location>
        <begin position="79"/>
        <end position="133"/>
    </location>
</feature>
<evidence type="ECO:0000313" key="13">
    <source>
        <dbReference type="RefSeq" id="XP_015963017.1"/>
    </source>
</evidence>
<evidence type="ECO:0000256" key="7">
    <source>
        <dbReference type="ARBA" id="ARBA00023242"/>
    </source>
</evidence>
<keyword evidence="12" id="KW-1185">Reference proteome</keyword>
<dbReference type="PANTHER" id="PTHR31992">
    <property type="entry name" value="DOF ZINC FINGER PROTEIN DOF1.4-RELATED"/>
    <property type="match status" value="1"/>
</dbReference>
<evidence type="ECO:0000259" key="11">
    <source>
        <dbReference type="PROSITE" id="PS50884"/>
    </source>
</evidence>
<gene>
    <name evidence="13" type="primary">LOC107486952</name>
</gene>
<comment type="function">
    <text evidence="9">Transcription factor that binds specifically to a 5'-AA[AG]G-3' consensus core sequence.</text>
</comment>
<sequence length="419" mass="45596">MVFPSLPIYLDPPNWSQQANQQLGIGSQNLPVPPILQPPPPTITSSVVVGGGGYQGSIRPGSMADRARLAKIHQPDVSLKCPRCESTNTKFCYYNNYSLSQPRHFCKTCRRYWTRGGALRNVPVGGGCRRNKRSKGTTNTNTNRSRSPLKSDHHHHHHHLNLHGGAVGGSSSASGNSSSSGRNNSNSNNNNNDLNVMNHMQTPPPTHHHHQFPFLPTTTLHHYSSDHASSLLFGPNPPSSSLLVRNGGNTGSDGEFQIGANSNNNGGSGSVLQQWRLPSLQQFPNFLSNLEPPQPQPQPPQIGLFHQFDQENGEYVRDHHGGRFRCSSNSNINKTMADDSSVVVVGGMIPHHHEVNNNSVKMEENNNSKNNNQGGLSLFSKNNVLGSNDLFWSSSNGGSGNVNAWNEAPSFASPTNQLL</sequence>
<accession>A0A6P4D651</accession>
<evidence type="ECO:0000256" key="5">
    <source>
        <dbReference type="ARBA" id="ARBA00023125"/>
    </source>
</evidence>
<evidence type="ECO:0000256" key="9">
    <source>
        <dbReference type="RuleBase" id="RU369094"/>
    </source>
</evidence>
<feature type="compositionally biased region" description="Low complexity" evidence="10">
    <location>
        <begin position="136"/>
        <end position="146"/>
    </location>
</feature>
<dbReference type="GO" id="GO:0003700">
    <property type="term" value="F:DNA-binding transcription factor activity"/>
    <property type="evidence" value="ECO:0007669"/>
    <property type="project" value="UniProtKB-UniRule"/>
</dbReference>
<dbReference type="GeneID" id="107486952"/>
<evidence type="ECO:0000313" key="12">
    <source>
        <dbReference type="Proteomes" id="UP000515211"/>
    </source>
</evidence>
<keyword evidence="6 9" id="KW-0804">Transcription</keyword>
<dbReference type="KEGG" id="adu:107486952"/>
<keyword evidence="1 9" id="KW-0479">Metal-binding</keyword>
<evidence type="ECO:0000256" key="1">
    <source>
        <dbReference type="ARBA" id="ARBA00022723"/>
    </source>
</evidence>
<keyword evidence="2 8" id="KW-0863">Zinc-finger</keyword>
<keyword evidence="5 8" id="KW-0238">DNA-binding</keyword>
<dbReference type="Proteomes" id="UP000515211">
    <property type="component" value="Chromosome 4"/>
</dbReference>
<reference evidence="12" key="1">
    <citation type="journal article" date="2016" name="Nat. Genet.">
        <title>The genome sequences of Arachis duranensis and Arachis ipaensis, the diploid ancestors of cultivated peanut.</title>
        <authorList>
            <person name="Bertioli D.J."/>
            <person name="Cannon S.B."/>
            <person name="Froenicke L."/>
            <person name="Huang G."/>
            <person name="Farmer A.D."/>
            <person name="Cannon E.K."/>
            <person name="Liu X."/>
            <person name="Gao D."/>
            <person name="Clevenger J."/>
            <person name="Dash S."/>
            <person name="Ren L."/>
            <person name="Moretzsohn M.C."/>
            <person name="Shirasawa K."/>
            <person name="Huang W."/>
            <person name="Vidigal B."/>
            <person name="Abernathy B."/>
            <person name="Chu Y."/>
            <person name="Niederhuth C.E."/>
            <person name="Umale P."/>
            <person name="Araujo A.C."/>
            <person name="Kozik A."/>
            <person name="Kim K.D."/>
            <person name="Burow M.D."/>
            <person name="Varshney R.K."/>
            <person name="Wang X."/>
            <person name="Zhang X."/>
            <person name="Barkley N."/>
            <person name="Guimaraes P.M."/>
            <person name="Isobe S."/>
            <person name="Guo B."/>
            <person name="Liao B."/>
            <person name="Stalker H.T."/>
            <person name="Schmitz R.J."/>
            <person name="Scheffler B.E."/>
            <person name="Leal-Bertioli S.C."/>
            <person name="Xun X."/>
            <person name="Jackson S.A."/>
            <person name="Michelmore R."/>
            <person name="Ozias-Akins P."/>
        </authorList>
    </citation>
    <scope>NUCLEOTIDE SEQUENCE [LARGE SCALE GENOMIC DNA]</scope>
    <source>
        <strain evidence="12">cv. V14167</strain>
    </source>
</reference>
<dbReference type="RefSeq" id="XP_015963017.1">
    <property type="nucleotide sequence ID" value="XM_016107531.3"/>
</dbReference>
<evidence type="ECO:0000256" key="10">
    <source>
        <dbReference type="SAM" id="MobiDB-lite"/>
    </source>
</evidence>
<dbReference type="GO" id="GO:0008270">
    <property type="term" value="F:zinc ion binding"/>
    <property type="evidence" value="ECO:0007669"/>
    <property type="project" value="UniProtKB-KW"/>
</dbReference>
<evidence type="ECO:0000256" key="2">
    <source>
        <dbReference type="ARBA" id="ARBA00022771"/>
    </source>
</evidence>
<dbReference type="AlphaFoldDB" id="A0A6P4D651"/>
<keyword evidence="3 9" id="KW-0862">Zinc</keyword>